<dbReference type="GO" id="GO:0006744">
    <property type="term" value="P:ubiquinone biosynthetic process"/>
    <property type="evidence" value="ECO:0007669"/>
    <property type="project" value="TreeGrafter"/>
</dbReference>
<proteinExistence type="inferred from homology"/>
<dbReference type="InterPro" id="IPR000537">
    <property type="entry name" value="UbiA_prenyltransferase"/>
</dbReference>
<dbReference type="PANTHER" id="PTHR11048:SF28">
    <property type="entry name" value="4-HYDROXYBENZOATE POLYPRENYLTRANSFERASE, MITOCHONDRIAL"/>
    <property type="match status" value="1"/>
</dbReference>
<keyword evidence="11" id="KW-1185">Reference proteome</keyword>
<evidence type="ECO:0000256" key="9">
    <source>
        <dbReference type="SAM" id="Phobius"/>
    </source>
</evidence>
<keyword evidence="6 9" id="KW-0812">Transmembrane</keyword>
<evidence type="ECO:0000256" key="7">
    <source>
        <dbReference type="ARBA" id="ARBA00022989"/>
    </source>
</evidence>
<comment type="caution">
    <text evidence="10">The sequence shown here is derived from an EMBL/GenBank/DDBJ whole genome shotgun (WGS) entry which is preliminary data.</text>
</comment>
<keyword evidence="7 9" id="KW-1133">Transmembrane helix</keyword>
<dbReference type="PROSITE" id="PS00943">
    <property type="entry name" value="UBIA"/>
    <property type="match status" value="1"/>
</dbReference>
<dbReference type="Pfam" id="PF01040">
    <property type="entry name" value="UbiA"/>
    <property type="match status" value="1"/>
</dbReference>
<gene>
    <name evidence="10" type="ORF">EV421DRAFT_1857602</name>
</gene>
<dbReference type="PANTHER" id="PTHR11048">
    <property type="entry name" value="PRENYLTRANSFERASES"/>
    <property type="match status" value="1"/>
</dbReference>
<dbReference type="Gene3D" id="1.10.357.140">
    <property type="entry name" value="UbiA prenyltransferase"/>
    <property type="match status" value="1"/>
</dbReference>
<evidence type="ECO:0000313" key="11">
    <source>
        <dbReference type="Proteomes" id="UP001175226"/>
    </source>
</evidence>
<feature type="transmembrane region" description="Helical" evidence="9">
    <location>
        <begin position="167"/>
        <end position="186"/>
    </location>
</feature>
<dbReference type="InterPro" id="IPR039653">
    <property type="entry name" value="Prenyltransferase"/>
</dbReference>
<dbReference type="FunFam" id="1.10.357.140:FF:000008">
    <property type="entry name" value="4-hydroxybenzoate octaprenyltransferase"/>
    <property type="match status" value="1"/>
</dbReference>
<comment type="similarity">
    <text evidence="4">Belongs to the UbiA prenyltransferase family.</text>
</comment>
<evidence type="ECO:0000256" key="8">
    <source>
        <dbReference type="ARBA" id="ARBA00023136"/>
    </source>
</evidence>
<dbReference type="InterPro" id="IPR030470">
    <property type="entry name" value="UbiA_prenylTrfase_CS"/>
</dbReference>
<evidence type="ECO:0000256" key="4">
    <source>
        <dbReference type="ARBA" id="ARBA00005985"/>
    </source>
</evidence>
<dbReference type="GO" id="GO:0016765">
    <property type="term" value="F:transferase activity, transferring alkyl or aryl (other than methyl) groups"/>
    <property type="evidence" value="ECO:0007669"/>
    <property type="project" value="InterPro"/>
</dbReference>
<name>A0AA39IUA1_9AGAR</name>
<evidence type="ECO:0000256" key="3">
    <source>
        <dbReference type="ARBA" id="ARBA00005179"/>
    </source>
</evidence>
<dbReference type="AlphaFoldDB" id="A0AA39IUA1"/>
<dbReference type="GO" id="GO:0005886">
    <property type="term" value="C:plasma membrane"/>
    <property type="evidence" value="ECO:0007669"/>
    <property type="project" value="TreeGrafter"/>
</dbReference>
<evidence type="ECO:0000256" key="2">
    <source>
        <dbReference type="ARBA" id="ARBA00004141"/>
    </source>
</evidence>
<feature type="transmembrane region" description="Helical" evidence="9">
    <location>
        <begin position="51"/>
        <end position="71"/>
    </location>
</feature>
<keyword evidence="5 10" id="KW-0808">Transferase</keyword>
<feature type="transmembrane region" description="Helical" evidence="9">
    <location>
        <begin position="21"/>
        <end position="45"/>
    </location>
</feature>
<feature type="transmembrane region" description="Helical" evidence="9">
    <location>
        <begin position="119"/>
        <end position="138"/>
    </location>
</feature>
<feature type="transmembrane region" description="Helical" evidence="9">
    <location>
        <begin position="92"/>
        <end position="113"/>
    </location>
</feature>
<evidence type="ECO:0000256" key="5">
    <source>
        <dbReference type="ARBA" id="ARBA00022679"/>
    </source>
</evidence>
<comment type="subcellular location">
    <subcellularLocation>
        <location evidence="2">Membrane</location>
        <topology evidence="2">Multi-pass membrane protein</topology>
    </subcellularLocation>
</comment>
<sequence length="296" mass="33274">MSTSFKIGPWIALTRVRKFAGTMLVFWPYAWALTMASCVTLPPILMYGTRLVFGFVGICILHSGGCIWNDILDREIDTKVERTKNRPIASGLIAVQHALIFLGLHIFLLLLIISKLKSLAYWLALLDLFPLLGVYPLLKRVTYWPQACLGTITGMGIPIAWAHTTGTFPDVCIILFMGCLSWTIWFDTIYGCQDMKDDVHAGVKSTALLFQSHLKSLLACFGSFMILSLIQCGRSLDFGLPYFFLSVCAPAMHLMWQLKRMDPDSPAICWDNFQSNGFSLGFLVWSGIFSEYISRL</sequence>
<keyword evidence="8 9" id="KW-0472">Membrane</keyword>
<organism evidence="10 11">
    <name type="scientific">Armillaria borealis</name>
    <dbReference type="NCBI Taxonomy" id="47425"/>
    <lineage>
        <taxon>Eukaryota</taxon>
        <taxon>Fungi</taxon>
        <taxon>Dikarya</taxon>
        <taxon>Basidiomycota</taxon>
        <taxon>Agaricomycotina</taxon>
        <taxon>Agaricomycetes</taxon>
        <taxon>Agaricomycetidae</taxon>
        <taxon>Agaricales</taxon>
        <taxon>Marasmiineae</taxon>
        <taxon>Physalacriaceae</taxon>
        <taxon>Armillaria</taxon>
    </lineage>
</organism>
<dbReference type="InterPro" id="IPR044878">
    <property type="entry name" value="UbiA_sf"/>
</dbReference>
<evidence type="ECO:0000313" key="10">
    <source>
        <dbReference type="EMBL" id="KAK0430585.1"/>
    </source>
</evidence>
<comment type="cofactor">
    <cofactor evidence="1">
        <name>Mg(2+)</name>
        <dbReference type="ChEBI" id="CHEBI:18420"/>
    </cofactor>
</comment>
<protein>
    <submittedName>
        <fullName evidence="10">4-hydroxybenzoate polyprenyl transferase</fullName>
    </submittedName>
</protein>
<dbReference type="CDD" id="cd13959">
    <property type="entry name" value="PT_UbiA_COQ2"/>
    <property type="match status" value="1"/>
</dbReference>
<comment type="pathway">
    <text evidence="3">Secondary metabolite biosynthesis.</text>
</comment>
<reference evidence="10" key="1">
    <citation type="submission" date="2023-06" db="EMBL/GenBank/DDBJ databases">
        <authorList>
            <consortium name="Lawrence Berkeley National Laboratory"/>
            <person name="Ahrendt S."/>
            <person name="Sahu N."/>
            <person name="Indic B."/>
            <person name="Wong-Bajracharya J."/>
            <person name="Merenyi Z."/>
            <person name="Ke H.-M."/>
            <person name="Monk M."/>
            <person name="Kocsube S."/>
            <person name="Drula E."/>
            <person name="Lipzen A."/>
            <person name="Balint B."/>
            <person name="Henrissat B."/>
            <person name="Andreopoulos B."/>
            <person name="Martin F.M."/>
            <person name="Harder C.B."/>
            <person name="Rigling D."/>
            <person name="Ford K.L."/>
            <person name="Foster G.D."/>
            <person name="Pangilinan J."/>
            <person name="Papanicolaou A."/>
            <person name="Barry K."/>
            <person name="LaButti K."/>
            <person name="Viragh M."/>
            <person name="Koriabine M."/>
            <person name="Yan M."/>
            <person name="Riley R."/>
            <person name="Champramary S."/>
            <person name="Plett K.L."/>
            <person name="Tsai I.J."/>
            <person name="Slot J."/>
            <person name="Sipos G."/>
            <person name="Plett J."/>
            <person name="Nagy L.G."/>
            <person name="Grigoriev I.V."/>
        </authorList>
    </citation>
    <scope>NUCLEOTIDE SEQUENCE</scope>
    <source>
        <strain evidence="10">FPL87.14</strain>
    </source>
</reference>
<dbReference type="Proteomes" id="UP001175226">
    <property type="component" value="Unassembled WGS sequence"/>
</dbReference>
<accession>A0AA39IUA1</accession>
<dbReference type="EMBL" id="JAUEPT010000141">
    <property type="protein sequence ID" value="KAK0430585.1"/>
    <property type="molecule type" value="Genomic_DNA"/>
</dbReference>
<evidence type="ECO:0000256" key="1">
    <source>
        <dbReference type="ARBA" id="ARBA00001946"/>
    </source>
</evidence>
<evidence type="ECO:0000256" key="6">
    <source>
        <dbReference type="ARBA" id="ARBA00022692"/>
    </source>
</evidence>
<feature type="transmembrane region" description="Helical" evidence="9">
    <location>
        <begin position="143"/>
        <end position="161"/>
    </location>
</feature>